<evidence type="ECO:0000313" key="2">
    <source>
        <dbReference type="EMBL" id="PAY23358.1"/>
    </source>
</evidence>
<accession>A0A2A2WQ95</accession>
<feature type="compositionally biased region" description="Acidic residues" evidence="1">
    <location>
        <begin position="46"/>
        <end position="58"/>
    </location>
</feature>
<keyword evidence="3" id="KW-1185">Reference proteome</keyword>
<sequence length="65" mass="6788">MTEVTGVPDPGDPEATDEEAVDEKYVQDAPVAPEAEIVAEGAADVAPDEVEAAAEDDETVRGEFQ</sequence>
<reference evidence="3" key="1">
    <citation type="submission" date="2017-09" db="EMBL/GenBank/DDBJ databases">
        <authorList>
            <person name="Zhang Y."/>
            <person name="Huang X."/>
            <person name="Liu J."/>
            <person name="Lu L."/>
            <person name="Peng K."/>
        </authorList>
    </citation>
    <scope>NUCLEOTIDE SEQUENCE [LARGE SCALE GENOMIC DNA]</scope>
    <source>
        <strain evidence="3">S-XJ-1</strain>
    </source>
</reference>
<evidence type="ECO:0000313" key="3">
    <source>
        <dbReference type="Proteomes" id="UP000218810"/>
    </source>
</evidence>
<protein>
    <submittedName>
        <fullName evidence="2">Uncharacterized protein</fullName>
    </submittedName>
</protein>
<dbReference type="Proteomes" id="UP000218810">
    <property type="component" value="Unassembled WGS sequence"/>
</dbReference>
<feature type="region of interest" description="Disordered" evidence="1">
    <location>
        <begin position="1"/>
        <end position="22"/>
    </location>
</feature>
<gene>
    <name evidence="2" type="ORF">CEY15_08555</name>
</gene>
<dbReference type="RefSeq" id="WP_017838418.1">
    <property type="nucleotide sequence ID" value="NZ_NTGA01000015.1"/>
</dbReference>
<proteinExistence type="predicted"/>
<comment type="caution">
    <text evidence="2">The sequence shown here is derived from an EMBL/GenBank/DDBJ whole genome shotgun (WGS) entry which is preliminary data.</text>
</comment>
<feature type="compositionally biased region" description="Acidic residues" evidence="1">
    <location>
        <begin position="11"/>
        <end position="21"/>
    </location>
</feature>
<evidence type="ECO:0000256" key="1">
    <source>
        <dbReference type="SAM" id="MobiDB-lite"/>
    </source>
</evidence>
<organism evidence="2 3">
    <name type="scientific">Dietzia natronolimnaea</name>
    <dbReference type="NCBI Taxonomy" id="161920"/>
    <lineage>
        <taxon>Bacteria</taxon>
        <taxon>Bacillati</taxon>
        <taxon>Actinomycetota</taxon>
        <taxon>Actinomycetes</taxon>
        <taxon>Mycobacteriales</taxon>
        <taxon>Dietziaceae</taxon>
        <taxon>Dietzia</taxon>
    </lineage>
</organism>
<dbReference type="EMBL" id="NTGA01000015">
    <property type="protein sequence ID" value="PAY23358.1"/>
    <property type="molecule type" value="Genomic_DNA"/>
</dbReference>
<name>A0A2A2WQ95_9ACTN</name>
<feature type="region of interest" description="Disordered" evidence="1">
    <location>
        <begin position="42"/>
        <end position="65"/>
    </location>
</feature>
<dbReference type="AlphaFoldDB" id="A0A2A2WQ95"/>